<evidence type="ECO:0000313" key="7">
    <source>
        <dbReference type="Proteomes" id="UP000261540"/>
    </source>
</evidence>
<dbReference type="GO" id="GO:0050830">
    <property type="term" value="P:defense response to Gram-positive bacterium"/>
    <property type="evidence" value="ECO:0007669"/>
    <property type="project" value="TreeGrafter"/>
</dbReference>
<dbReference type="InterPro" id="IPR023412">
    <property type="entry name" value="RNaseA_domain"/>
</dbReference>
<protein>
    <recommendedName>
        <fullName evidence="5">Ribonuclease A-domain domain-containing protein</fullName>
    </recommendedName>
</protein>
<evidence type="ECO:0000256" key="3">
    <source>
        <dbReference type="ARBA" id="ARBA00022525"/>
    </source>
</evidence>
<comment type="subcellular location">
    <subcellularLocation>
        <location evidence="1">Secreted</location>
    </subcellularLocation>
</comment>
<evidence type="ECO:0000256" key="4">
    <source>
        <dbReference type="ARBA" id="ARBA00023157"/>
    </source>
</evidence>
<dbReference type="InterPro" id="IPR036816">
    <property type="entry name" value="RNaseA-like_dom_sf"/>
</dbReference>
<keyword evidence="7" id="KW-1185">Reference proteome</keyword>
<evidence type="ECO:0000259" key="5">
    <source>
        <dbReference type="SMART" id="SM00092"/>
    </source>
</evidence>
<dbReference type="SMART" id="SM00092">
    <property type="entry name" value="RNAse_Pc"/>
    <property type="match status" value="1"/>
</dbReference>
<organism evidence="6 7">
    <name type="scientific">Paramormyrops kingsleyae</name>
    <dbReference type="NCBI Taxonomy" id="1676925"/>
    <lineage>
        <taxon>Eukaryota</taxon>
        <taxon>Metazoa</taxon>
        <taxon>Chordata</taxon>
        <taxon>Craniata</taxon>
        <taxon>Vertebrata</taxon>
        <taxon>Euteleostomi</taxon>
        <taxon>Actinopterygii</taxon>
        <taxon>Neopterygii</taxon>
        <taxon>Teleostei</taxon>
        <taxon>Osteoglossocephala</taxon>
        <taxon>Osteoglossomorpha</taxon>
        <taxon>Osteoglossiformes</taxon>
        <taxon>Mormyridae</taxon>
        <taxon>Paramormyrops</taxon>
    </lineage>
</organism>
<dbReference type="InterPro" id="IPR001427">
    <property type="entry name" value="RNaseA"/>
</dbReference>
<dbReference type="GO" id="GO:0003676">
    <property type="term" value="F:nucleic acid binding"/>
    <property type="evidence" value="ECO:0007669"/>
    <property type="project" value="InterPro"/>
</dbReference>
<reference evidence="6" key="2">
    <citation type="submission" date="2025-09" db="UniProtKB">
        <authorList>
            <consortium name="Ensembl"/>
        </authorList>
    </citation>
    <scope>IDENTIFICATION</scope>
</reference>
<dbReference type="GeneTree" id="ENSGT01120000275717"/>
<proteinExistence type="inferred from homology"/>
<evidence type="ECO:0000313" key="6">
    <source>
        <dbReference type="Ensembl" id="ENSPKIP00000018202.1"/>
    </source>
</evidence>
<evidence type="ECO:0000256" key="2">
    <source>
        <dbReference type="ARBA" id="ARBA00005600"/>
    </source>
</evidence>
<dbReference type="PANTHER" id="PTHR11437">
    <property type="entry name" value="RIBONUCLEASE"/>
    <property type="match status" value="1"/>
</dbReference>
<dbReference type="Proteomes" id="UP000261540">
    <property type="component" value="Unplaced"/>
</dbReference>
<dbReference type="Gene3D" id="3.10.130.10">
    <property type="entry name" value="Ribonuclease A-like domain"/>
    <property type="match status" value="1"/>
</dbReference>
<keyword evidence="4" id="KW-1015">Disulfide bond</keyword>
<name>A0A3B3RHW0_9TELE</name>
<dbReference type="Pfam" id="PF00074">
    <property type="entry name" value="RnaseA"/>
    <property type="match status" value="1"/>
</dbReference>
<dbReference type="PANTHER" id="PTHR11437:SF10">
    <property type="entry name" value="ANGIOGENIN-RELATED"/>
    <property type="match status" value="1"/>
</dbReference>
<dbReference type="GO" id="GO:0004540">
    <property type="term" value="F:RNA nuclease activity"/>
    <property type="evidence" value="ECO:0007669"/>
    <property type="project" value="TreeGrafter"/>
</dbReference>
<sequence length="102" mass="11755">EHQERSSDCIEGKKIIETNAKLQNTFIINSKNSIKYVCDKGGEDYCENGKYFQKSIKHFLVVTCTLKNENASHCDYRQQKSSRYIVVACENGFPVHYEKGLI</sequence>
<dbReference type="AlphaFoldDB" id="A0A3B3RHW0"/>
<accession>A0A3B3RHW0</accession>
<comment type="similarity">
    <text evidence="2">Belongs to the pancreatic ribonuclease family.</text>
</comment>
<feature type="domain" description="Ribonuclease A-domain" evidence="5">
    <location>
        <begin position="3"/>
        <end position="101"/>
    </location>
</feature>
<dbReference type="SUPFAM" id="SSF54076">
    <property type="entry name" value="RNase A-like"/>
    <property type="match status" value="1"/>
</dbReference>
<dbReference type="GO" id="GO:0005576">
    <property type="term" value="C:extracellular region"/>
    <property type="evidence" value="ECO:0007669"/>
    <property type="project" value="UniProtKB-SubCell"/>
</dbReference>
<keyword evidence="3" id="KW-0964">Secreted</keyword>
<evidence type="ECO:0000256" key="1">
    <source>
        <dbReference type="ARBA" id="ARBA00004613"/>
    </source>
</evidence>
<reference evidence="6" key="1">
    <citation type="submission" date="2025-08" db="UniProtKB">
        <authorList>
            <consortium name="Ensembl"/>
        </authorList>
    </citation>
    <scope>IDENTIFICATION</scope>
</reference>
<dbReference type="Ensembl" id="ENSPKIT00000042732.1">
    <property type="protein sequence ID" value="ENSPKIP00000018202.1"/>
    <property type="gene ID" value="ENSPKIG00000003861.1"/>
</dbReference>